<feature type="transmembrane region" description="Helical" evidence="9">
    <location>
        <begin position="64"/>
        <end position="88"/>
    </location>
</feature>
<evidence type="ECO:0000256" key="4">
    <source>
        <dbReference type="ARBA" id="ARBA00022679"/>
    </source>
</evidence>
<dbReference type="CDD" id="cd00130">
    <property type="entry name" value="PAS"/>
    <property type="match status" value="1"/>
</dbReference>
<dbReference type="InterPro" id="IPR004358">
    <property type="entry name" value="Sig_transdc_His_kin-like_C"/>
</dbReference>
<feature type="transmembrane region" description="Helical" evidence="9">
    <location>
        <begin position="6"/>
        <end position="23"/>
    </location>
</feature>
<dbReference type="AlphaFoldDB" id="A0A7X0VGW2"/>
<evidence type="ECO:0000259" key="10">
    <source>
        <dbReference type="PROSITE" id="PS50109"/>
    </source>
</evidence>
<dbReference type="InterPro" id="IPR000014">
    <property type="entry name" value="PAS"/>
</dbReference>
<keyword evidence="8" id="KW-0902">Two-component regulatory system</keyword>
<dbReference type="PANTHER" id="PTHR43065:SF46">
    <property type="entry name" value="C4-DICARBOXYLATE TRANSPORT SENSOR PROTEIN DCTB"/>
    <property type="match status" value="1"/>
</dbReference>
<evidence type="ECO:0000256" key="2">
    <source>
        <dbReference type="ARBA" id="ARBA00012438"/>
    </source>
</evidence>
<dbReference type="RefSeq" id="WP_185671138.1">
    <property type="nucleotide sequence ID" value="NZ_JACJVP010000036.1"/>
</dbReference>
<keyword evidence="9" id="KW-1133">Transmembrane helix</keyword>
<dbReference type="SMART" id="SM00387">
    <property type="entry name" value="HATPase_c"/>
    <property type="match status" value="1"/>
</dbReference>
<dbReference type="InterPro" id="IPR003661">
    <property type="entry name" value="HisK_dim/P_dom"/>
</dbReference>
<sequence>MWHKLLLQILIALLPIGTFQIWFNRPAKMRQMPLFLGAVCGLSMLLCMYYAMDCNQIMFELSFVPYIIGSLYGGIPVAAVLSALFLVVRLIQCASSAESVIGLLIFFLIFIPILFKSIIPFQGASRDRKIIIAYRFCAFMLVVDIVAVGKVYLSGATAHPDHTLLMVGVYAAVFCVATVLSVYYVDLGVERVQLQVQLREVSIKYRNEVRRLQQFIDIAPLVVVFIDRHGRVSHVNELALKLTQLDPREIVGHSYKTVLRLLDGDAVVRSVDRVLNGADPVAEVIKIQGRTFYTTACPIWEVWMQKMEGVLFIAHDMTELQRLKDEVDKMERLSLVGQMAASITHEIRNPMAVIRGFVQLLNERSPPAQQSYFRIVLEELDRANAIINDFLSLAQNRIVEKEMSSLHDVLNDMMPLIWADANMRGQTVDLALSEDTGLLELNVKEIKQLVLNLARNGMEAMHDKGVLHISTQDLHDRVLLRVSDEGVGIPPEKLERLFEPFFTTKAQGTGLGLALCLSIVERHHGKIQVESKVGEGTTFLVSFCKTGFDCW</sequence>
<dbReference type="InterPro" id="IPR005467">
    <property type="entry name" value="His_kinase_dom"/>
</dbReference>
<dbReference type="PRINTS" id="PR00344">
    <property type="entry name" value="BCTRLSENSOR"/>
</dbReference>
<protein>
    <recommendedName>
        <fullName evidence="2">histidine kinase</fullName>
        <ecNumber evidence="2">2.7.13.3</ecNumber>
    </recommendedName>
</protein>
<dbReference type="PANTHER" id="PTHR43065">
    <property type="entry name" value="SENSOR HISTIDINE KINASE"/>
    <property type="match status" value="1"/>
</dbReference>
<dbReference type="InterPro" id="IPR035965">
    <property type="entry name" value="PAS-like_dom_sf"/>
</dbReference>
<evidence type="ECO:0000256" key="5">
    <source>
        <dbReference type="ARBA" id="ARBA00022741"/>
    </source>
</evidence>
<dbReference type="Pfam" id="PF00512">
    <property type="entry name" value="HisKA"/>
    <property type="match status" value="1"/>
</dbReference>
<evidence type="ECO:0000256" key="8">
    <source>
        <dbReference type="ARBA" id="ARBA00023012"/>
    </source>
</evidence>
<dbReference type="PROSITE" id="PS50109">
    <property type="entry name" value="HIS_KIN"/>
    <property type="match status" value="1"/>
</dbReference>
<dbReference type="EMBL" id="JACJVP010000036">
    <property type="protein sequence ID" value="MBB6673271.1"/>
    <property type="molecule type" value="Genomic_DNA"/>
</dbReference>
<evidence type="ECO:0000256" key="3">
    <source>
        <dbReference type="ARBA" id="ARBA00022553"/>
    </source>
</evidence>
<accession>A0A7X0VGW2</accession>
<dbReference type="SUPFAM" id="SSF55785">
    <property type="entry name" value="PYP-like sensor domain (PAS domain)"/>
    <property type="match status" value="1"/>
</dbReference>
<keyword evidence="3" id="KW-0597">Phosphoprotein</keyword>
<dbReference type="Gene3D" id="3.30.450.20">
    <property type="entry name" value="PAS domain"/>
    <property type="match status" value="1"/>
</dbReference>
<dbReference type="CDD" id="cd00082">
    <property type="entry name" value="HisKA"/>
    <property type="match status" value="1"/>
</dbReference>
<comment type="catalytic activity">
    <reaction evidence="1">
        <text>ATP + protein L-histidine = ADP + protein N-phospho-L-histidine.</text>
        <dbReference type="EC" id="2.7.13.3"/>
    </reaction>
</comment>
<proteinExistence type="predicted"/>
<evidence type="ECO:0000313" key="13">
    <source>
        <dbReference type="Proteomes" id="UP000547209"/>
    </source>
</evidence>
<keyword evidence="13" id="KW-1185">Reference proteome</keyword>
<feature type="transmembrane region" description="Helical" evidence="9">
    <location>
        <begin position="131"/>
        <end position="152"/>
    </location>
</feature>
<evidence type="ECO:0000259" key="11">
    <source>
        <dbReference type="PROSITE" id="PS50112"/>
    </source>
</evidence>
<comment type="caution">
    <text evidence="12">The sequence shown here is derived from an EMBL/GenBank/DDBJ whole genome shotgun (WGS) entry which is preliminary data.</text>
</comment>
<keyword evidence="9" id="KW-0472">Membrane</keyword>
<dbReference type="SMART" id="SM00091">
    <property type="entry name" value="PAS"/>
    <property type="match status" value="1"/>
</dbReference>
<dbReference type="InterPro" id="IPR036097">
    <property type="entry name" value="HisK_dim/P_sf"/>
</dbReference>
<dbReference type="PROSITE" id="PS50112">
    <property type="entry name" value="PAS"/>
    <property type="match status" value="1"/>
</dbReference>
<dbReference type="SUPFAM" id="SSF55874">
    <property type="entry name" value="ATPase domain of HSP90 chaperone/DNA topoisomerase II/histidine kinase"/>
    <property type="match status" value="1"/>
</dbReference>
<keyword evidence="9" id="KW-0812">Transmembrane</keyword>
<dbReference type="InterPro" id="IPR003594">
    <property type="entry name" value="HATPase_dom"/>
</dbReference>
<feature type="transmembrane region" description="Helical" evidence="9">
    <location>
        <begin position="164"/>
        <end position="185"/>
    </location>
</feature>
<evidence type="ECO:0000256" key="6">
    <source>
        <dbReference type="ARBA" id="ARBA00022777"/>
    </source>
</evidence>
<dbReference type="NCBIfam" id="TIGR00229">
    <property type="entry name" value="sensory_box"/>
    <property type="match status" value="1"/>
</dbReference>
<evidence type="ECO:0000256" key="7">
    <source>
        <dbReference type="ARBA" id="ARBA00022840"/>
    </source>
</evidence>
<dbReference type="Gene3D" id="1.10.287.130">
    <property type="match status" value="1"/>
</dbReference>
<keyword evidence="5" id="KW-0547">Nucleotide-binding</keyword>
<feature type="transmembrane region" description="Helical" evidence="9">
    <location>
        <begin position="100"/>
        <end position="119"/>
    </location>
</feature>
<feature type="domain" description="PAS" evidence="11">
    <location>
        <begin position="208"/>
        <end position="278"/>
    </location>
</feature>
<dbReference type="Pfam" id="PF02518">
    <property type="entry name" value="HATPase_c"/>
    <property type="match status" value="1"/>
</dbReference>
<name>A0A7X0VGW2_9BACL</name>
<feature type="transmembrane region" description="Helical" evidence="9">
    <location>
        <begin position="35"/>
        <end position="52"/>
    </location>
</feature>
<dbReference type="SUPFAM" id="SSF47384">
    <property type="entry name" value="Homodimeric domain of signal transducing histidine kinase"/>
    <property type="match status" value="1"/>
</dbReference>
<keyword evidence="7" id="KW-0067">ATP-binding</keyword>
<gene>
    <name evidence="12" type="ORF">H7C19_21580</name>
</gene>
<dbReference type="SMART" id="SM00388">
    <property type="entry name" value="HisKA"/>
    <property type="match status" value="1"/>
</dbReference>
<dbReference type="GO" id="GO:0000155">
    <property type="term" value="F:phosphorelay sensor kinase activity"/>
    <property type="evidence" value="ECO:0007669"/>
    <property type="project" value="InterPro"/>
</dbReference>
<dbReference type="InterPro" id="IPR013656">
    <property type="entry name" value="PAS_4"/>
</dbReference>
<keyword evidence="6" id="KW-0418">Kinase</keyword>
<dbReference type="Proteomes" id="UP000547209">
    <property type="component" value="Unassembled WGS sequence"/>
</dbReference>
<keyword evidence="4" id="KW-0808">Transferase</keyword>
<dbReference type="InterPro" id="IPR036890">
    <property type="entry name" value="HATPase_C_sf"/>
</dbReference>
<evidence type="ECO:0000313" key="12">
    <source>
        <dbReference type="EMBL" id="MBB6673271.1"/>
    </source>
</evidence>
<dbReference type="Pfam" id="PF08448">
    <property type="entry name" value="PAS_4"/>
    <property type="match status" value="1"/>
</dbReference>
<dbReference type="GO" id="GO:0005524">
    <property type="term" value="F:ATP binding"/>
    <property type="evidence" value="ECO:0007669"/>
    <property type="project" value="UniProtKB-KW"/>
</dbReference>
<feature type="domain" description="Histidine kinase" evidence="10">
    <location>
        <begin position="342"/>
        <end position="547"/>
    </location>
</feature>
<dbReference type="Gene3D" id="3.30.565.10">
    <property type="entry name" value="Histidine kinase-like ATPase, C-terminal domain"/>
    <property type="match status" value="1"/>
</dbReference>
<organism evidence="12 13">
    <name type="scientific">Cohnella nanjingensis</name>
    <dbReference type="NCBI Taxonomy" id="1387779"/>
    <lineage>
        <taxon>Bacteria</taxon>
        <taxon>Bacillati</taxon>
        <taxon>Bacillota</taxon>
        <taxon>Bacilli</taxon>
        <taxon>Bacillales</taxon>
        <taxon>Paenibacillaceae</taxon>
        <taxon>Cohnella</taxon>
    </lineage>
</organism>
<evidence type="ECO:0000256" key="9">
    <source>
        <dbReference type="SAM" id="Phobius"/>
    </source>
</evidence>
<dbReference type="EC" id="2.7.13.3" evidence="2"/>
<evidence type="ECO:0000256" key="1">
    <source>
        <dbReference type="ARBA" id="ARBA00000085"/>
    </source>
</evidence>
<reference evidence="12 13" key="1">
    <citation type="submission" date="2020-08" db="EMBL/GenBank/DDBJ databases">
        <title>Cohnella phylogeny.</title>
        <authorList>
            <person name="Dunlap C."/>
        </authorList>
    </citation>
    <scope>NUCLEOTIDE SEQUENCE [LARGE SCALE GENOMIC DNA]</scope>
    <source>
        <strain evidence="12 13">DSM 28246</strain>
    </source>
</reference>